<reference evidence="2" key="1">
    <citation type="journal article" date="2020" name="Stud. Mycol.">
        <title>101 Dothideomycetes genomes: a test case for predicting lifestyles and emergence of pathogens.</title>
        <authorList>
            <person name="Haridas S."/>
            <person name="Albert R."/>
            <person name="Binder M."/>
            <person name="Bloem J."/>
            <person name="Labutti K."/>
            <person name="Salamov A."/>
            <person name="Andreopoulos B."/>
            <person name="Baker S."/>
            <person name="Barry K."/>
            <person name="Bills G."/>
            <person name="Bluhm B."/>
            <person name="Cannon C."/>
            <person name="Castanera R."/>
            <person name="Culley D."/>
            <person name="Daum C."/>
            <person name="Ezra D."/>
            <person name="Gonzalez J."/>
            <person name="Henrissat B."/>
            <person name="Kuo A."/>
            <person name="Liang C."/>
            <person name="Lipzen A."/>
            <person name="Lutzoni F."/>
            <person name="Magnuson J."/>
            <person name="Mondo S."/>
            <person name="Nolan M."/>
            <person name="Ohm R."/>
            <person name="Pangilinan J."/>
            <person name="Park H.-J."/>
            <person name="Ramirez L."/>
            <person name="Alfaro M."/>
            <person name="Sun H."/>
            <person name="Tritt A."/>
            <person name="Yoshinaga Y."/>
            <person name="Zwiers L.-H."/>
            <person name="Turgeon B."/>
            <person name="Goodwin S."/>
            <person name="Spatafora J."/>
            <person name="Crous P."/>
            <person name="Grigoriev I."/>
        </authorList>
    </citation>
    <scope>NUCLEOTIDE SEQUENCE</scope>
    <source>
        <strain evidence="2">CBS 110217</strain>
    </source>
</reference>
<evidence type="ECO:0000313" key="2">
    <source>
        <dbReference type="EMBL" id="KAF2026176.1"/>
    </source>
</evidence>
<feature type="compositionally biased region" description="Polar residues" evidence="1">
    <location>
        <begin position="51"/>
        <end position="64"/>
    </location>
</feature>
<proteinExistence type="predicted"/>
<organism evidence="2 3">
    <name type="scientific">Setomelanomma holmii</name>
    <dbReference type="NCBI Taxonomy" id="210430"/>
    <lineage>
        <taxon>Eukaryota</taxon>
        <taxon>Fungi</taxon>
        <taxon>Dikarya</taxon>
        <taxon>Ascomycota</taxon>
        <taxon>Pezizomycotina</taxon>
        <taxon>Dothideomycetes</taxon>
        <taxon>Pleosporomycetidae</taxon>
        <taxon>Pleosporales</taxon>
        <taxon>Pleosporineae</taxon>
        <taxon>Phaeosphaeriaceae</taxon>
        <taxon>Setomelanomma</taxon>
    </lineage>
</organism>
<evidence type="ECO:0000256" key="1">
    <source>
        <dbReference type="SAM" id="MobiDB-lite"/>
    </source>
</evidence>
<dbReference type="AlphaFoldDB" id="A0A9P4LGY3"/>
<gene>
    <name evidence="2" type="ORF">EK21DRAFT_92617</name>
</gene>
<name>A0A9P4LGY3_9PLEO</name>
<keyword evidence="3" id="KW-1185">Reference proteome</keyword>
<dbReference type="OrthoDB" id="3783585at2759"/>
<feature type="region of interest" description="Disordered" evidence="1">
    <location>
        <begin position="1"/>
        <end position="94"/>
    </location>
</feature>
<evidence type="ECO:0000313" key="3">
    <source>
        <dbReference type="Proteomes" id="UP000799777"/>
    </source>
</evidence>
<protein>
    <submittedName>
        <fullName evidence="2">Uncharacterized protein</fullName>
    </submittedName>
</protein>
<feature type="compositionally biased region" description="Basic residues" evidence="1">
    <location>
        <begin position="38"/>
        <end position="50"/>
    </location>
</feature>
<feature type="compositionally biased region" description="Low complexity" evidence="1">
    <location>
        <begin position="78"/>
        <end position="94"/>
    </location>
</feature>
<accession>A0A9P4LGY3</accession>
<dbReference type="EMBL" id="ML978248">
    <property type="protein sequence ID" value="KAF2026176.1"/>
    <property type="molecule type" value="Genomic_DNA"/>
</dbReference>
<feature type="region of interest" description="Disordered" evidence="1">
    <location>
        <begin position="328"/>
        <end position="394"/>
    </location>
</feature>
<dbReference type="Proteomes" id="UP000799777">
    <property type="component" value="Unassembled WGS sequence"/>
</dbReference>
<comment type="caution">
    <text evidence="2">The sequence shown here is derived from an EMBL/GenBank/DDBJ whole genome shotgun (WGS) entry which is preliminary data.</text>
</comment>
<sequence length="544" mass="59878">MAEHDALSQPEAGSVSRPVRSHTAVDTYNLKVLNGNARHTRTSHLSKQTRHNNQSMDSALMNTDLSDETPPRHAARGSTSSSPSSLSASPSVWSQMDGQDNSLCHITRAAAKAHRATQHSTTQRCNSNITQKYDCFNQLTNPRGHYYSARELYSHGVWVGYLAPDRQNKSYHELPSYNELKANYNAFRLPFPPSAAGKACVIREAVCRSCLGSASTPITMVELPFIKNRSIAIMPLDGDDDLFCIMLPRSLDRSHKALQTWRPYETRNGGDGKTFDNNFFLLTLRNTNRDLGTVEALRYALDPQEDTEPVSAPRPIVVLKANLQVNPDSASLEPLPRSRSARKRPQDSLISTDTKVQPKHQRKRLNSVSPSRAVSGDTMDHTGDETSDSPSNDIAGTEALATREQEPTPGPSIASETCNGVRVPGSENDSGGGGPLSARVRFIWRVSDDGFDYDFLHTMAECDSFAKLLAVLQDDVEHIPTAADLLARTTTWRLSYCSPNGMKRAVVTRKGTEVQFKHLVATLEKQALETGDTSTVDIELKAMA</sequence>